<dbReference type="Gene3D" id="3.30.565.10">
    <property type="entry name" value="Histidine kinase-like ATPase, C-terminal domain"/>
    <property type="match status" value="1"/>
</dbReference>
<dbReference type="PANTHER" id="PTHR34220:SF7">
    <property type="entry name" value="SENSOR HISTIDINE KINASE YPDA"/>
    <property type="match status" value="1"/>
</dbReference>
<evidence type="ECO:0000313" key="4">
    <source>
        <dbReference type="Proteomes" id="UP001549320"/>
    </source>
</evidence>
<feature type="transmembrane region" description="Helical" evidence="1">
    <location>
        <begin position="83"/>
        <end position="106"/>
    </location>
</feature>
<dbReference type="InterPro" id="IPR010559">
    <property type="entry name" value="Sig_transdc_His_kin_internal"/>
</dbReference>
<gene>
    <name evidence="3" type="ORF">ABIE13_004112</name>
</gene>
<proteinExistence type="predicted"/>
<dbReference type="SUPFAM" id="SSF55874">
    <property type="entry name" value="ATPase domain of HSP90 chaperone/DNA topoisomerase II/histidine kinase"/>
    <property type="match status" value="1"/>
</dbReference>
<evidence type="ECO:0000256" key="1">
    <source>
        <dbReference type="SAM" id="Phobius"/>
    </source>
</evidence>
<dbReference type="Proteomes" id="UP001549320">
    <property type="component" value="Unassembled WGS sequence"/>
</dbReference>
<evidence type="ECO:0000259" key="2">
    <source>
        <dbReference type="Pfam" id="PF06580"/>
    </source>
</evidence>
<feature type="transmembrane region" description="Helical" evidence="1">
    <location>
        <begin position="118"/>
        <end position="143"/>
    </location>
</feature>
<dbReference type="EMBL" id="JBEPSH010000008">
    <property type="protein sequence ID" value="MET4578989.1"/>
    <property type="molecule type" value="Genomic_DNA"/>
</dbReference>
<keyword evidence="1" id="KW-0812">Transmembrane</keyword>
<dbReference type="GO" id="GO:0004673">
    <property type="term" value="F:protein histidine kinase activity"/>
    <property type="evidence" value="ECO:0007669"/>
    <property type="project" value="UniProtKB-EC"/>
</dbReference>
<comment type="caution">
    <text evidence="3">The sequence shown here is derived from an EMBL/GenBank/DDBJ whole genome shotgun (WGS) entry which is preliminary data.</text>
</comment>
<feature type="transmembrane region" description="Helical" evidence="1">
    <location>
        <begin position="24"/>
        <end position="41"/>
    </location>
</feature>
<sequence length="359" mass="40841">MEEANDGIGSFGKALRRATLRLSLLYWACMFVADSILGYFINIDPIDSAPLKVVLFSLSALMTYAMSLVLFRLRRYSFTQKALLCFGMTAIAAPIFTGIDFLNYAICEYPEPVKFDKLYAAYMLIEGASMMFGWSCLFMALLYNFEVRDRERRLAAVREEALTAQMQALRYQVNPHFLFNTLNSIAGLIEEGAATRAERMVQSLSNFLRTSLALDPMLDVALAEELRLQQDYLAIERERYADRMDFVVDVPEQMHHAMVPSLLLQPLIENAIKHGVGQSLEHTQIRIWARRRNESLCMAVENTRYPNAARFTSPEGLGIGLRNVAERIRVRFGDAGAFRIDAADGTRFRVEIELPWRTA</sequence>
<dbReference type="PANTHER" id="PTHR34220">
    <property type="entry name" value="SENSOR HISTIDINE KINASE YPDA"/>
    <property type="match status" value="1"/>
</dbReference>
<keyword evidence="4" id="KW-1185">Reference proteome</keyword>
<dbReference type="RefSeq" id="WP_354446691.1">
    <property type="nucleotide sequence ID" value="NZ_JBEPSH010000008.1"/>
</dbReference>
<protein>
    <submittedName>
        <fullName evidence="3">Two-component system LytT family sensor kinase</fullName>
        <ecNumber evidence="3">2.7.13.3</ecNumber>
    </submittedName>
</protein>
<evidence type="ECO:0000313" key="3">
    <source>
        <dbReference type="EMBL" id="MET4578989.1"/>
    </source>
</evidence>
<dbReference type="Pfam" id="PF06580">
    <property type="entry name" value="His_kinase"/>
    <property type="match status" value="1"/>
</dbReference>
<accession>A0ABV2QD73</accession>
<feature type="transmembrane region" description="Helical" evidence="1">
    <location>
        <begin position="53"/>
        <end position="71"/>
    </location>
</feature>
<feature type="domain" description="Signal transduction histidine kinase internal region" evidence="2">
    <location>
        <begin position="164"/>
        <end position="243"/>
    </location>
</feature>
<keyword evidence="3" id="KW-0418">Kinase</keyword>
<dbReference type="EC" id="2.7.13.3" evidence="3"/>
<keyword evidence="1" id="KW-0472">Membrane</keyword>
<reference evidence="3 4" key="1">
    <citation type="submission" date="2024-06" db="EMBL/GenBank/DDBJ databases">
        <title>Sorghum-associated microbial communities from plants grown in Nebraska, USA.</title>
        <authorList>
            <person name="Schachtman D."/>
        </authorList>
    </citation>
    <scope>NUCLEOTIDE SEQUENCE [LARGE SCALE GENOMIC DNA]</scope>
    <source>
        <strain evidence="3 4">2709</strain>
    </source>
</reference>
<dbReference type="InterPro" id="IPR050640">
    <property type="entry name" value="Bact_2-comp_sensor_kinase"/>
</dbReference>
<dbReference type="InterPro" id="IPR036890">
    <property type="entry name" value="HATPase_C_sf"/>
</dbReference>
<keyword evidence="1" id="KW-1133">Transmembrane helix</keyword>
<organism evidence="3 4">
    <name type="scientific">Ottowia thiooxydans</name>
    <dbReference type="NCBI Taxonomy" id="219182"/>
    <lineage>
        <taxon>Bacteria</taxon>
        <taxon>Pseudomonadati</taxon>
        <taxon>Pseudomonadota</taxon>
        <taxon>Betaproteobacteria</taxon>
        <taxon>Burkholderiales</taxon>
        <taxon>Comamonadaceae</taxon>
        <taxon>Ottowia</taxon>
    </lineage>
</organism>
<name>A0ABV2QD73_9BURK</name>
<keyword evidence="3" id="KW-0808">Transferase</keyword>